<dbReference type="OrthoDB" id="2588856at2"/>
<dbReference type="RefSeq" id="WP_142536988.1">
    <property type="nucleotide sequence ID" value="NZ_BMIE01000002.1"/>
</dbReference>
<proteinExistence type="predicted"/>
<dbReference type="Gene3D" id="2.160.20.120">
    <property type="match status" value="1"/>
</dbReference>
<keyword evidence="1" id="KW-0812">Transmembrane</keyword>
<organism evidence="3 4">
    <name type="scientific">Psychrobacillus lasiicapitis</name>
    <dbReference type="NCBI Taxonomy" id="1636719"/>
    <lineage>
        <taxon>Bacteria</taxon>
        <taxon>Bacillati</taxon>
        <taxon>Bacillota</taxon>
        <taxon>Bacilli</taxon>
        <taxon>Bacillales</taxon>
        <taxon>Bacillaceae</taxon>
        <taxon>Psychrobacillus</taxon>
    </lineage>
</organism>
<gene>
    <name evidence="3" type="ORF">FG382_00860</name>
</gene>
<feature type="domain" description="DUF4097" evidence="2">
    <location>
        <begin position="123"/>
        <end position="263"/>
    </location>
</feature>
<evidence type="ECO:0000313" key="3">
    <source>
        <dbReference type="EMBL" id="TQR16744.1"/>
    </source>
</evidence>
<evidence type="ECO:0000259" key="2">
    <source>
        <dbReference type="Pfam" id="PF13349"/>
    </source>
</evidence>
<protein>
    <submittedName>
        <fullName evidence="3">DUF4097 domain-containing protein</fullName>
    </submittedName>
</protein>
<dbReference type="EMBL" id="VDGH01000001">
    <property type="protein sequence ID" value="TQR16744.1"/>
    <property type="molecule type" value="Genomic_DNA"/>
</dbReference>
<keyword evidence="1" id="KW-1133">Transmembrane helix</keyword>
<feature type="transmembrane region" description="Helical" evidence="1">
    <location>
        <begin position="6"/>
        <end position="24"/>
    </location>
</feature>
<reference evidence="3 4" key="1">
    <citation type="submission" date="2019-05" db="EMBL/GenBank/DDBJ databases">
        <title>Psychrobacillus vulpis sp. nov., a new species isolated from feces of a red fox that inhabits in The Tablas de Daimiel Natural Park, Albacete, Spain.</title>
        <authorList>
            <person name="Rodriguez M."/>
            <person name="Reina J.C."/>
            <person name="Bejar V."/>
            <person name="Llamas I."/>
        </authorList>
    </citation>
    <scope>NUCLEOTIDE SEQUENCE [LARGE SCALE GENOMIC DNA]</scope>
    <source>
        <strain evidence="3 4">NEAU-3TGS17</strain>
    </source>
</reference>
<dbReference type="InterPro" id="IPR025164">
    <property type="entry name" value="Toastrack_DUF4097"/>
</dbReference>
<dbReference type="Proteomes" id="UP000317316">
    <property type="component" value="Unassembled WGS sequence"/>
</dbReference>
<accession>A0A544TH09</accession>
<dbReference type="AlphaFoldDB" id="A0A544TH09"/>
<keyword evidence="1" id="KW-0472">Membrane</keyword>
<comment type="caution">
    <text evidence="3">The sequence shown here is derived from an EMBL/GenBank/DDBJ whole genome shotgun (WGS) entry which is preliminary data.</text>
</comment>
<name>A0A544TH09_9BACI</name>
<evidence type="ECO:0000256" key="1">
    <source>
        <dbReference type="SAM" id="Phobius"/>
    </source>
</evidence>
<evidence type="ECO:0000313" key="4">
    <source>
        <dbReference type="Proteomes" id="UP000317316"/>
    </source>
</evidence>
<keyword evidence="4" id="KW-1185">Reference proteome</keyword>
<dbReference type="Pfam" id="PF13349">
    <property type="entry name" value="DUF4097"/>
    <property type="match status" value="1"/>
</dbReference>
<sequence>MSLKKIAIIGIFVLLAGAAINIILNVTDTFVKKSDEIVIEDTDFSKIEVLADNAAVEFLPSKENKTIVSFAGKMKKKLNYRLSADVNGDTLNVELKEKGWHFIQFGFSSLNNKISIQVPEKEYKEIKTEVDNGQIIIKNMQVTVVNLESDNGRIDLADIVSENVRVQTDNGKIALNNVEGSIHAETDNGQISLITNNLDREITLETNNGLISIQASQEPTNATIFAKTDNGRISIFDKSAEKTTFGKGENKINLTTDNGMITVK</sequence>